<evidence type="ECO:0000313" key="3">
    <source>
        <dbReference type="Proteomes" id="UP000186176"/>
    </source>
</evidence>
<protein>
    <submittedName>
        <fullName evidence="2">Uncharacterized protein</fullName>
    </submittedName>
</protein>
<keyword evidence="1" id="KW-1133">Transmembrane helix</keyword>
<evidence type="ECO:0000256" key="1">
    <source>
        <dbReference type="SAM" id="Phobius"/>
    </source>
</evidence>
<dbReference type="EMBL" id="LRBP01000017">
    <property type="protein sequence ID" value="OII73093.1"/>
    <property type="molecule type" value="Genomic_DNA"/>
</dbReference>
<organism evidence="2 3">
    <name type="scientific">Cryptosporidium ubiquitum</name>
    <dbReference type="NCBI Taxonomy" id="857276"/>
    <lineage>
        <taxon>Eukaryota</taxon>
        <taxon>Sar</taxon>
        <taxon>Alveolata</taxon>
        <taxon>Apicomplexa</taxon>
        <taxon>Conoidasida</taxon>
        <taxon>Coccidia</taxon>
        <taxon>Eucoccidiorida</taxon>
        <taxon>Eimeriorina</taxon>
        <taxon>Cryptosporidiidae</taxon>
        <taxon>Cryptosporidium</taxon>
    </lineage>
</organism>
<dbReference type="AlphaFoldDB" id="A0A1J4MJR8"/>
<comment type="caution">
    <text evidence="2">The sequence shown here is derived from an EMBL/GenBank/DDBJ whole genome shotgun (WGS) entry which is preliminary data.</text>
</comment>
<feature type="transmembrane region" description="Helical" evidence="1">
    <location>
        <begin position="6"/>
        <end position="26"/>
    </location>
</feature>
<dbReference type="OrthoDB" id="339587at2759"/>
<keyword evidence="3" id="KW-1185">Reference proteome</keyword>
<dbReference type="VEuPathDB" id="CryptoDB:cubi_02324"/>
<evidence type="ECO:0000313" key="2">
    <source>
        <dbReference type="EMBL" id="OII73093.1"/>
    </source>
</evidence>
<proteinExistence type="predicted"/>
<dbReference type="Proteomes" id="UP000186176">
    <property type="component" value="Unassembled WGS sequence"/>
</dbReference>
<reference evidence="2 3" key="1">
    <citation type="submission" date="2016-10" db="EMBL/GenBank/DDBJ databases">
        <title>Reductive evolution of mitochondrial metabolism and differential evolution of invasion-related proteins in Cryptosporidium.</title>
        <authorList>
            <person name="Liu S."/>
            <person name="Roellig D.M."/>
            <person name="Guo Y."/>
            <person name="Li N."/>
            <person name="Frace M.A."/>
            <person name="Tang K."/>
            <person name="Zhang L."/>
            <person name="Feng Y."/>
            <person name="Xiao L."/>
        </authorList>
    </citation>
    <scope>NUCLEOTIDE SEQUENCE [LARGE SCALE GENOMIC DNA]</scope>
    <source>
        <strain evidence="2">39726</strain>
    </source>
</reference>
<accession>A0A1J4MJR8</accession>
<name>A0A1J4MJR8_9CRYT</name>
<gene>
    <name evidence="2" type="ORF">cubi_02324</name>
</gene>
<keyword evidence="1" id="KW-0812">Transmembrane</keyword>
<dbReference type="GeneID" id="39979115"/>
<keyword evidence="1" id="KW-0472">Membrane</keyword>
<dbReference type="RefSeq" id="XP_028874457.1">
    <property type="nucleotide sequence ID" value="XM_029019336.1"/>
</dbReference>
<sequence>MNFRDYLILLPRIIFIFVIPWLSLIIKTNSLPWIPEYEFNDQLKVLERIQKNGLQSLVEKKLLSKYEVKFTEQHEKLRNLINNTKEQIYFNQVNQMYDLLADQIRNIGFSCPTTSAIKNRYCNEKKLKGFENGRERSYCESGFDPSPIAYSYQSSEYSYSDSGDILLNYENEDLILDDTNCISVIVDGDVLICGDLVVANGQLNTLTSFDAFEAQNLSVGKMQSMHAKRRCIIRRGLTVRGSMILPFSNLIVIGKLIVGKNVYTADLQVDLSSNLFIGVLYLFSDLYQSKNDSDTWNPFSITRIKLLHVSNSCSNEFNNTIIYNRPQDNSKFNESGEIDQNMGSLWSSRKIYVGNSGKLWVRGDIHAGEIVISDAGLVFDTCGNLKTNTTHGLGIYIRDSGSLHMMSSSIFTSRLSVIRSSVVIIKKGELNVNSILLLHSGSKIRIGGNIILHIASIRESSTLYADSLEILNQDIENIEHYRKKKNNSNIFSHNNTQYIGTNSIDKLAGYLQVVSASTVTIYGGIFVQGSIEINDGSELFSMGKIRILENVIINDGSEILILGDFNYSNNYDWNGICEGYAHCILGSVLVSNSSNMFIANGSLKVNEYVDLIEGNFILGENMEVGKSFISTKKSNFFISEGDLIINNADLSLETNILEKKSFLISNGVFLINGKLLVRNGDVALITKSYLKVQQIYINQGSLGMSTKSLTVVNGGKINKLMDLFLFENKIPLNILINGNLTIDTFSEMFVLEGSISIESIILTSNSKINIEKKMNSGVDLYQISIHKVVVLQGNSFMNIPEGYLLEVNSGIMVDEFSIMNCDQSIIEGDLFIDDGGFFIAKSVIIFYPSTLVSQDSSKIYIENLQVYYNTKENTLSQSSENSNIPLFISENGGSIKIHQCEYNCERSKCVKLLFGIRTVESIITIEKSHPWFIPVKASVQFFDLNSTSSKELYEVIDPIAFIVRKNPEEKKQIEVKPRITFSKGEQVRRGRTWEIDRNTFNLFNESQPIQWH</sequence>